<organism evidence="1 2">
    <name type="scientific">Candidatus Collierbacteria bacterium CG17_big_fil_post_rev_8_21_14_2_50_45_7</name>
    <dbReference type="NCBI Taxonomy" id="1974536"/>
    <lineage>
        <taxon>Bacteria</taxon>
        <taxon>Candidatus Collieribacteriota</taxon>
    </lineage>
</organism>
<gene>
    <name evidence="1" type="ORF">COW38_02170</name>
</gene>
<comment type="caution">
    <text evidence="1">The sequence shown here is derived from an EMBL/GenBank/DDBJ whole genome shotgun (WGS) entry which is preliminary data.</text>
</comment>
<name>A0A2M7FQU5_9BACT</name>
<proteinExistence type="predicted"/>
<dbReference type="EMBL" id="PFFO01000095">
    <property type="protein sequence ID" value="PIW07824.1"/>
    <property type="molecule type" value="Genomic_DNA"/>
</dbReference>
<protein>
    <submittedName>
        <fullName evidence="1">Leucine--tRNA ligase</fullName>
    </submittedName>
</protein>
<dbReference type="Proteomes" id="UP000230556">
    <property type="component" value="Unassembled WGS sequence"/>
</dbReference>
<dbReference type="AlphaFoldDB" id="A0A2M7FQU5"/>
<sequence length="86" mass="9519">MYEMFMGPWEQSIAWDSGAISGQVRFLGRILETVKMAGKTGEKTSPLLAAKLKTLVARVEDGVLNQKFNTSIAGLMEWVNAWRAEG</sequence>
<keyword evidence="1" id="KW-0436">Ligase</keyword>
<evidence type="ECO:0000313" key="2">
    <source>
        <dbReference type="Proteomes" id="UP000230556"/>
    </source>
</evidence>
<dbReference type="Gene3D" id="1.10.730.10">
    <property type="entry name" value="Isoleucyl-tRNA Synthetase, Domain 1"/>
    <property type="match status" value="1"/>
</dbReference>
<feature type="non-terminal residue" evidence="1">
    <location>
        <position position="86"/>
    </location>
</feature>
<reference evidence="2" key="1">
    <citation type="submission" date="2017-09" db="EMBL/GenBank/DDBJ databases">
        <title>Depth-based differentiation of microbial function through sediment-hosted aquifers and enrichment of novel symbionts in the deep terrestrial subsurface.</title>
        <authorList>
            <person name="Probst A.J."/>
            <person name="Ladd B."/>
            <person name="Jarett J.K."/>
            <person name="Geller-Mcgrath D.E."/>
            <person name="Sieber C.M.K."/>
            <person name="Emerson J.B."/>
            <person name="Anantharaman K."/>
            <person name="Thomas B.C."/>
            <person name="Malmstrom R."/>
            <person name="Stieglmeier M."/>
            <person name="Klingl A."/>
            <person name="Woyke T."/>
            <person name="Ryan C.M."/>
            <person name="Banfield J.F."/>
        </authorList>
    </citation>
    <scope>NUCLEOTIDE SEQUENCE [LARGE SCALE GENOMIC DNA]</scope>
</reference>
<evidence type="ECO:0000313" key="1">
    <source>
        <dbReference type="EMBL" id="PIW07824.1"/>
    </source>
</evidence>
<accession>A0A2M7FQU5</accession>
<dbReference type="GO" id="GO:0016874">
    <property type="term" value="F:ligase activity"/>
    <property type="evidence" value="ECO:0007669"/>
    <property type="project" value="UniProtKB-KW"/>
</dbReference>